<sequence>MAERDGMKNVQRAKVSCYIGFICSSIFFMMIAQCFPIRLRTYAYTVEYTYVLVDVRTSRSRSSMQAMRLHLDVAVPCFMSILWLKAVDHHEVFHEINATGEPPKPHLHTLALGPPLPTCPCMYVTSDMPISNKFSNAHVTGAKSGWFCEASRNFGIM</sequence>
<feature type="non-terminal residue" evidence="1">
    <location>
        <position position="157"/>
    </location>
</feature>
<evidence type="ECO:0000313" key="1">
    <source>
        <dbReference type="EMBL" id="KAI6081295.1"/>
    </source>
</evidence>
<gene>
    <name evidence="1" type="ORF">F4821DRAFT_249569</name>
</gene>
<keyword evidence="2" id="KW-1185">Reference proteome</keyword>
<organism evidence="1 2">
    <name type="scientific">Hypoxylon rubiginosum</name>
    <dbReference type="NCBI Taxonomy" id="110542"/>
    <lineage>
        <taxon>Eukaryota</taxon>
        <taxon>Fungi</taxon>
        <taxon>Dikarya</taxon>
        <taxon>Ascomycota</taxon>
        <taxon>Pezizomycotina</taxon>
        <taxon>Sordariomycetes</taxon>
        <taxon>Xylariomycetidae</taxon>
        <taxon>Xylariales</taxon>
        <taxon>Hypoxylaceae</taxon>
        <taxon>Hypoxylon</taxon>
    </lineage>
</organism>
<evidence type="ECO:0000313" key="2">
    <source>
        <dbReference type="Proteomes" id="UP001497680"/>
    </source>
</evidence>
<dbReference type="EMBL" id="MU394400">
    <property type="protein sequence ID" value="KAI6081295.1"/>
    <property type="molecule type" value="Genomic_DNA"/>
</dbReference>
<accession>A0ACC0CLR9</accession>
<name>A0ACC0CLR9_9PEZI</name>
<comment type="caution">
    <text evidence="1">The sequence shown here is derived from an EMBL/GenBank/DDBJ whole genome shotgun (WGS) entry which is preliminary data.</text>
</comment>
<reference evidence="1 2" key="1">
    <citation type="journal article" date="2022" name="New Phytol.">
        <title>Ecological generalism drives hyperdiversity of secondary metabolite gene clusters in xylarialean endophytes.</title>
        <authorList>
            <person name="Franco M.E.E."/>
            <person name="Wisecaver J.H."/>
            <person name="Arnold A.E."/>
            <person name="Ju Y.M."/>
            <person name="Slot J.C."/>
            <person name="Ahrendt S."/>
            <person name="Moore L.P."/>
            <person name="Eastman K.E."/>
            <person name="Scott K."/>
            <person name="Konkel Z."/>
            <person name="Mondo S.J."/>
            <person name="Kuo A."/>
            <person name="Hayes R.D."/>
            <person name="Haridas S."/>
            <person name="Andreopoulos B."/>
            <person name="Riley R."/>
            <person name="LaButti K."/>
            <person name="Pangilinan J."/>
            <person name="Lipzen A."/>
            <person name="Amirebrahimi M."/>
            <person name="Yan J."/>
            <person name="Adam C."/>
            <person name="Keymanesh K."/>
            <person name="Ng V."/>
            <person name="Louie K."/>
            <person name="Northen T."/>
            <person name="Drula E."/>
            <person name="Henrissat B."/>
            <person name="Hsieh H.M."/>
            <person name="Youens-Clark K."/>
            <person name="Lutzoni F."/>
            <person name="Miadlikowska J."/>
            <person name="Eastwood D.C."/>
            <person name="Hamelin R.C."/>
            <person name="Grigoriev I.V."/>
            <person name="U'Ren J.M."/>
        </authorList>
    </citation>
    <scope>NUCLEOTIDE SEQUENCE [LARGE SCALE GENOMIC DNA]</scope>
    <source>
        <strain evidence="1 2">ER1909</strain>
    </source>
</reference>
<proteinExistence type="predicted"/>
<dbReference type="Proteomes" id="UP001497680">
    <property type="component" value="Unassembled WGS sequence"/>
</dbReference>
<protein>
    <submittedName>
        <fullName evidence="1">Uncharacterized protein</fullName>
    </submittedName>
</protein>